<gene>
    <name evidence="1" type="ORF">RPERSI_LOCUS18939</name>
</gene>
<keyword evidence="2" id="KW-1185">Reference proteome</keyword>
<sequence length="127" mass="14990">EIKKIHENAEFNKKMASLILARAEAIITCINELMRDKDNDSFRRREFYAAFTKLSNNLKKMKDFLSEVTQIKEQVECMKDLEIVITIENQKELEKVEKEFDRAINEAKYAFDNINNKIDQLVQEVSI</sequence>
<evidence type="ECO:0000313" key="2">
    <source>
        <dbReference type="Proteomes" id="UP000789920"/>
    </source>
</evidence>
<dbReference type="EMBL" id="CAJVQC010051000">
    <property type="protein sequence ID" value="CAG8789789.1"/>
    <property type="molecule type" value="Genomic_DNA"/>
</dbReference>
<reference evidence="1" key="1">
    <citation type="submission" date="2021-06" db="EMBL/GenBank/DDBJ databases">
        <authorList>
            <person name="Kallberg Y."/>
            <person name="Tangrot J."/>
            <person name="Rosling A."/>
        </authorList>
    </citation>
    <scope>NUCLEOTIDE SEQUENCE</scope>
    <source>
        <strain evidence="1">MA461A</strain>
    </source>
</reference>
<comment type="caution">
    <text evidence="1">The sequence shown here is derived from an EMBL/GenBank/DDBJ whole genome shotgun (WGS) entry which is preliminary data.</text>
</comment>
<name>A0ACA9RDW4_9GLOM</name>
<dbReference type="Proteomes" id="UP000789920">
    <property type="component" value="Unassembled WGS sequence"/>
</dbReference>
<organism evidence="1 2">
    <name type="scientific">Racocetra persica</name>
    <dbReference type="NCBI Taxonomy" id="160502"/>
    <lineage>
        <taxon>Eukaryota</taxon>
        <taxon>Fungi</taxon>
        <taxon>Fungi incertae sedis</taxon>
        <taxon>Mucoromycota</taxon>
        <taxon>Glomeromycotina</taxon>
        <taxon>Glomeromycetes</taxon>
        <taxon>Diversisporales</taxon>
        <taxon>Gigasporaceae</taxon>
        <taxon>Racocetra</taxon>
    </lineage>
</organism>
<feature type="non-terminal residue" evidence="1">
    <location>
        <position position="1"/>
    </location>
</feature>
<proteinExistence type="predicted"/>
<protein>
    <submittedName>
        <fullName evidence="1">26405_t:CDS:1</fullName>
    </submittedName>
</protein>
<accession>A0ACA9RDW4</accession>
<evidence type="ECO:0000313" key="1">
    <source>
        <dbReference type="EMBL" id="CAG8789789.1"/>
    </source>
</evidence>